<accession>A0A9P1DK05</accession>
<dbReference type="InterPro" id="IPR036397">
    <property type="entry name" value="RNaseH_sf"/>
</dbReference>
<dbReference type="Gene3D" id="3.30.420.10">
    <property type="entry name" value="Ribonuclease H-like superfamily/Ribonuclease H"/>
    <property type="match status" value="1"/>
</dbReference>
<evidence type="ECO:0000259" key="2">
    <source>
        <dbReference type="PROSITE" id="PS50994"/>
    </source>
</evidence>
<evidence type="ECO:0000313" key="4">
    <source>
        <dbReference type="EMBL" id="CAL4799002.1"/>
    </source>
</evidence>
<feature type="non-terminal residue" evidence="3">
    <location>
        <position position="949"/>
    </location>
</feature>
<evidence type="ECO:0000256" key="1">
    <source>
        <dbReference type="SAM" id="MobiDB-lite"/>
    </source>
</evidence>
<feature type="compositionally biased region" description="Low complexity" evidence="1">
    <location>
        <begin position="315"/>
        <end position="326"/>
    </location>
</feature>
<evidence type="ECO:0000313" key="5">
    <source>
        <dbReference type="Proteomes" id="UP001152797"/>
    </source>
</evidence>
<protein>
    <recommendedName>
        <fullName evidence="2">Integrase catalytic domain-containing protein</fullName>
    </recommendedName>
</protein>
<feature type="region of interest" description="Disordered" evidence="1">
    <location>
        <begin position="301"/>
        <end position="341"/>
    </location>
</feature>
<dbReference type="Proteomes" id="UP001152797">
    <property type="component" value="Unassembled WGS sequence"/>
</dbReference>
<dbReference type="Pfam" id="PF00665">
    <property type="entry name" value="rve"/>
    <property type="match status" value="1"/>
</dbReference>
<dbReference type="OrthoDB" id="1109172at2759"/>
<dbReference type="PROSITE" id="PS50994">
    <property type="entry name" value="INTEGRASE"/>
    <property type="match status" value="1"/>
</dbReference>
<dbReference type="GO" id="GO:0015074">
    <property type="term" value="P:DNA integration"/>
    <property type="evidence" value="ECO:0007669"/>
    <property type="project" value="InterPro"/>
</dbReference>
<comment type="caution">
    <text evidence="3">The sequence shown here is derived from an EMBL/GenBank/DDBJ whole genome shotgun (WGS) entry which is preliminary data.</text>
</comment>
<reference evidence="3" key="1">
    <citation type="submission" date="2022-10" db="EMBL/GenBank/DDBJ databases">
        <authorList>
            <person name="Chen Y."/>
            <person name="Dougan E. K."/>
            <person name="Chan C."/>
            <person name="Rhodes N."/>
            <person name="Thang M."/>
        </authorList>
    </citation>
    <scope>NUCLEOTIDE SEQUENCE</scope>
</reference>
<dbReference type="InterPro" id="IPR012337">
    <property type="entry name" value="RNaseH-like_sf"/>
</dbReference>
<gene>
    <name evidence="3" type="ORF">C1SCF055_LOCUS36827</name>
</gene>
<sequence>PGLQRWCRLGQDNVIELQVSGTEWVRRKLAAQGLIPCKQHEHLVTEWSEKAADVKFSGLQPLSHVFQPAPAVQVSMKQGKQPVVFVMQRPPLDGGKALTAARALTRWRRMVARKFERAVWHAFGQLLWLVQRPYLRFLPYPYQSTSSPIVWAEQADSMVKSGAYARRHFRRAKINKAFTQVNMHECMQLRNRMGIEHCFVEDPMLTGMMAARSNRGLNLRLRAGVIAEAKAEAKHLKDEKAKVEAVRSLIGPRGGLPTLRDDLLRLATLLHVEIADRDTTEVLKTKIRPVVESLKGPLAEVKSSGSSTEHFEVGTPTAAAKAKSAPKPQPMELPSPVQPEAKMSNEELRALLKEQETKYTTMINQMYQHIMMVQSNAASMMPPLTMGDLPDAQMAPQGWTDEEIQQMNAECQLEMDRQRFEAQHGEFSSMSDALRDGTLSLSEVSSSMTGVKPGQRQLISQAWEKHVADRKKTSVTKAQINDAFETMWTAEMESFMNETFLANIHLPSTTPAEAQKRGHCTGPPMSLETGWDFLNPMHRRQAFRWVRENKPFFLVLAFPFNFWTLLLGLNPPKDPEAHYEKGITLLRFALLLAQEQIRHGRHYILGNPAGSKAWKLQEMLEWLEKFKALMVKFDQCRFGLRCGATGLLHQKPTCLATSSQAVISKFVNKRCMRNHLHAQVIGGSKVTAPAGRYPPLMARAIVQALEEQFEFDFGRQLADSVNFPSHGVQALEDELDAEVEAAGGNVPHPPDEGEAVRFLDDDSGSDVAVPEHPKASLAVMQAVKRLHESTGHRSPKRLARALAISGAPVETVVAAKALKCDVCAERRKAKPPKPASLPTPKDTSDQVFIDLFHVYDAADTKYVIVHMTDYTSRYQMAGVLDGKSSAEVTSFIKQNWLPLMGPPRVLVADHGCEFVSHEFETFCAGLGIYVYFTGIGSPRMVLLSDLVAC</sequence>
<evidence type="ECO:0000313" key="3">
    <source>
        <dbReference type="EMBL" id="CAI4011690.1"/>
    </source>
</evidence>
<dbReference type="EMBL" id="CAMXCT010005212">
    <property type="protein sequence ID" value="CAI4011690.1"/>
    <property type="molecule type" value="Genomic_DNA"/>
</dbReference>
<organism evidence="3">
    <name type="scientific">Cladocopium goreaui</name>
    <dbReference type="NCBI Taxonomy" id="2562237"/>
    <lineage>
        <taxon>Eukaryota</taxon>
        <taxon>Sar</taxon>
        <taxon>Alveolata</taxon>
        <taxon>Dinophyceae</taxon>
        <taxon>Suessiales</taxon>
        <taxon>Symbiodiniaceae</taxon>
        <taxon>Cladocopium</taxon>
    </lineage>
</organism>
<dbReference type="EMBL" id="CAMXCT030005212">
    <property type="protein sequence ID" value="CAL4799002.1"/>
    <property type="molecule type" value="Genomic_DNA"/>
</dbReference>
<dbReference type="SUPFAM" id="SSF53098">
    <property type="entry name" value="Ribonuclease H-like"/>
    <property type="match status" value="1"/>
</dbReference>
<feature type="compositionally biased region" description="Pro residues" evidence="1">
    <location>
        <begin position="327"/>
        <end position="337"/>
    </location>
</feature>
<dbReference type="AlphaFoldDB" id="A0A9P1DK05"/>
<feature type="domain" description="Integrase catalytic" evidence="2">
    <location>
        <begin position="836"/>
        <end position="949"/>
    </location>
</feature>
<keyword evidence="5" id="KW-1185">Reference proteome</keyword>
<dbReference type="EMBL" id="CAMXCT020005212">
    <property type="protein sequence ID" value="CAL1165065.1"/>
    <property type="molecule type" value="Genomic_DNA"/>
</dbReference>
<dbReference type="GO" id="GO:0003676">
    <property type="term" value="F:nucleic acid binding"/>
    <property type="evidence" value="ECO:0007669"/>
    <property type="project" value="InterPro"/>
</dbReference>
<reference evidence="4 5" key="2">
    <citation type="submission" date="2024-05" db="EMBL/GenBank/DDBJ databases">
        <authorList>
            <person name="Chen Y."/>
            <person name="Shah S."/>
            <person name="Dougan E. K."/>
            <person name="Thang M."/>
            <person name="Chan C."/>
        </authorList>
    </citation>
    <scope>NUCLEOTIDE SEQUENCE [LARGE SCALE GENOMIC DNA]</scope>
</reference>
<dbReference type="InterPro" id="IPR001584">
    <property type="entry name" value="Integrase_cat-core"/>
</dbReference>
<name>A0A9P1DK05_9DINO</name>
<proteinExistence type="predicted"/>